<feature type="region of interest" description="Disordered" evidence="2">
    <location>
        <begin position="90"/>
        <end position="114"/>
    </location>
</feature>
<feature type="region of interest" description="Disordered" evidence="2">
    <location>
        <begin position="1"/>
        <end position="68"/>
    </location>
</feature>
<feature type="region of interest" description="Disordered" evidence="2">
    <location>
        <begin position="444"/>
        <end position="503"/>
    </location>
</feature>
<dbReference type="Gene3D" id="3.30.1370.10">
    <property type="entry name" value="K Homology domain, type 1"/>
    <property type="match status" value="2"/>
</dbReference>
<feature type="compositionally biased region" description="Gly residues" evidence="2">
    <location>
        <begin position="367"/>
        <end position="382"/>
    </location>
</feature>
<dbReference type="RefSeq" id="XP_033521687.1">
    <property type="nucleotide sequence ID" value="XM_033668553.1"/>
</dbReference>
<dbReference type="Pfam" id="PF23469">
    <property type="entry name" value="KH_12"/>
    <property type="match status" value="1"/>
</dbReference>
<evidence type="ECO:0000259" key="3">
    <source>
        <dbReference type="SMART" id="SM00322"/>
    </source>
</evidence>
<dbReference type="GeneID" id="54408985"/>
<proteinExistence type="predicted"/>
<dbReference type="CDD" id="cd22385">
    <property type="entry name" value="KH-I_KHDC4_rpt1"/>
    <property type="match status" value="1"/>
</dbReference>
<feature type="domain" description="K Homology" evidence="3">
    <location>
        <begin position="235"/>
        <end position="320"/>
    </location>
</feature>
<dbReference type="FunFam" id="3.30.1370.10:FF:000051">
    <property type="entry name" value="Putative kh domain-containing protein"/>
    <property type="match status" value="1"/>
</dbReference>
<reference evidence="4" key="1">
    <citation type="journal article" date="2020" name="Stud. Mycol.">
        <title>101 Dothideomycetes genomes: a test case for predicting lifestyles and emergence of pathogens.</title>
        <authorList>
            <person name="Haridas S."/>
            <person name="Albert R."/>
            <person name="Binder M."/>
            <person name="Bloem J."/>
            <person name="Labutti K."/>
            <person name="Salamov A."/>
            <person name="Andreopoulos B."/>
            <person name="Baker S."/>
            <person name="Barry K."/>
            <person name="Bills G."/>
            <person name="Bluhm B."/>
            <person name="Cannon C."/>
            <person name="Castanera R."/>
            <person name="Culley D."/>
            <person name="Daum C."/>
            <person name="Ezra D."/>
            <person name="Gonzalez J."/>
            <person name="Henrissat B."/>
            <person name="Kuo A."/>
            <person name="Liang C."/>
            <person name="Lipzen A."/>
            <person name="Lutzoni F."/>
            <person name="Magnuson J."/>
            <person name="Mondo S."/>
            <person name="Nolan M."/>
            <person name="Ohm R."/>
            <person name="Pangilinan J."/>
            <person name="Park H.-J."/>
            <person name="Ramirez L."/>
            <person name="Alfaro M."/>
            <person name="Sun H."/>
            <person name="Tritt A."/>
            <person name="Yoshinaga Y."/>
            <person name="Zwiers L.-H."/>
            <person name="Turgeon B."/>
            <person name="Goodwin S."/>
            <person name="Spatafora J."/>
            <person name="Crous P."/>
            <person name="Grigoriev I."/>
        </authorList>
    </citation>
    <scope>NUCLEOTIDE SEQUENCE</scope>
    <source>
        <strain evidence="4">CBS 119687</strain>
    </source>
</reference>
<evidence type="ECO:0000313" key="5">
    <source>
        <dbReference type="Proteomes" id="UP000799771"/>
    </source>
</evidence>
<dbReference type="InterPro" id="IPR056149">
    <property type="entry name" value="PRP5/DDX46/KHDC4_KH"/>
</dbReference>
<feature type="compositionally biased region" description="Pro residues" evidence="2">
    <location>
        <begin position="464"/>
        <end position="488"/>
    </location>
</feature>
<feature type="region of interest" description="Disordered" evidence="2">
    <location>
        <begin position="325"/>
        <end position="397"/>
    </location>
</feature>
<organism evidence="4 5">
    <name type="scientific">Dothidotthia symphoricarpi CBS 119687</name>
    <dbReference type="NCBI Taxonomy" id="1392245"/>
    <lineage>
        <taxon>Eukaryota</taxon>
        <taxon>Fungi</taxon>
        <taxon>Dikarya</taxon>
        <taxon>Ascomycota</taxon>
        <taxon>Pezizomycotina</taxon>
        <taxon>Dothideomycetes</taxon>
        <taxon>Pleosporomycetidae</taxon>
        <taxon>Pleosporales</taxon>
        <taxon>Dothidotthiaceae</taxon>
        <taxon>Dothidotthia</taxon>
    </lineage>
</organism>
<dbReference type="Proteomes" id="UP000799771">
    <property type="component" value="Unassembled WGS sequence"/>
</dbReference>
<dbReference type="InterPro" id="IPR004087">
    <property type="entry name" value="KH_dom"/>
</dbReference>
<dbReference type="SMART" id="SM00322">
    <property type="entry name" value="KH"/>
    <property type="match status" value="1"/>
</dbReference>
<dbReference type="PROSITE" id="PS50084">
    <property type="entry name" value="KH_TYPE_1"/>
    <property type="match status" value="1"/>
</dbReference>
<dbReference type="GO" id="GO:0005634">
    <property type="term" value="C:nucleus"/>
    <property type="evidence" value="ECO:0007669"/>
    <property type="project" value="InterPro"/>
</dbReference>
<gene>
    <name evidence="4" type="ORF">P153DRAFT_368610</name>
</gene>
<dbReference type="GO" id="GO:0003723">
    <property type="term" value="F:RNA binding"/>
    <property type="evidence" value="ECO:0007669"/>
    <property type="project" value="UniProtKB-UniRule"/>
</dbReference>
<dbReference type="PANTHER" id="PTHR15744">
    <property type="entry name" value="BLOM7"/>
    <property type="match status" value="1"/>
</dbReference>
<evidence type="ECO:0000256" key="1">
    <source>
        <dbReference type="PROSITE-ProRule" id="PRU00117"/>
    </source>
</evidence>
<evidence type="ECO:0000313" key="4">
    <source>
        <dbReference type="EMBL" id="KAF2127298.1"/>
    </source>
</evidence>
<keyword evidence="5" id="KW-1185">Reference proteome</keyword>
<feature type="compositionally biased region" description="Basic and acidic residues" evidence="2">
    <location>
        <begin position="351"/>
        <end position="363"/>
    </location>
</feature>
<dbReference type="InterPro" id="IPR047889">
    <property type="entry name" value="KHDC4_KH-I_second"/>
</dbReference>
<dbReference type="CDD" id="cd22386">
    <property type="entry name" value="KH-I_KHDC4_rpt2"/>
    <property type="match status" value="1"/>
</dbReference>
<feature type="region of interest" description="Disordered" evidence="2">
    <location>
        <begin position="145"/>
        <end position="165"/>
    </location>
</feature>
<dbReference type="Pfam" id="PF22675">
    <property type="entry name" value="KH-I_KHDC4-BBP"/>
    <property type="match status" value="1"/>
</dbReference>
<dbReference type="OrthoDB" id="397265at2759"/>
<dbReference type="FunFam" id="3.30.1370.10:FF:000037">
    <property type="entry name" value="KH domain protein"/>
    <property type="match status" value="1"/>
</dbReference>
<dbReference type="AlphaFoldDB" id="A0A6A6A8Z5"/>
<dbReference type="InterPro" id="IPR031121">
    <property type="entry name" value="RIK/BLOM7"/>
</dbReference>
<dbReference type="SUPFAM" id="SSF54791">
    <property type="entry name" value="Eukaryotic type KH-domain (KH-domain type I)"/>
    <property type="match status" value="2"/>
</dbReference>
<dbReference type="InterPro" id="IPR036612">
    <property type="entry name" value="KH_dom_type_1_sf"/>
</dbReference>
<dbReference type="InterPro" id="IPR047890">
    <property type="entry name" value="KHDC4_KH-I_first"/>
</dbReference>
<dbReference type="InterPro" id="IPR055256">
    <property type="entry name" value="KH_1_KHDC4/BBP-like"/>
</dbReference>
<feature type="compositionally biased region" description="Basic and acidic residues" evidence="2">
    <location>
        <begin position="1"/>
        <end position="55"/>
    </location>
</feature>
<dbReference type="EMBL" id="ML977511">
    <property type="protein sequence ID" value="KAF2127298.1"/>
    <property type="molecule type" value="Genomic_DNA"/>
</dbReference>
<protein>
    <recommendedName>
        <fullName evidence="3">K Homology domain-containing protein</fullName>
    </recommendedName>
</protein>
<name>A0A6A6A8Z5_9PLEO</name>
<evidence type="ECO:0000256" key="2">
    <source>
        <dbReference type="SAM" id="MobiDB-lite"/>
    </source>
</evidence>
<dbReference type="PANTHER" id="PTHR15744:SF0">
    <property type="entry name" value="KH HOMOLOGY DOMAIN-CONTAINING PROTEIN 4"/>
    <property type="match status" value="1"/>
</dbReference>
<accession>A0A6A6A8Z5</accession>
<sequence length="503" mass="54739">MSDERRPRSRFDSEEPERPARSRFDTDRRSRSPSRRESESHRARSPVVRESREVSDDPSAAGGTKNKAAAAAAAAAARINAQIQAKKGIQHVDVPPIRSAATPPVPKSPNMKSGQAIAGETYQQDGDFIKDIEINDLRNRYTLTKGPTQKQIKDETGADVTTRGEYYPDKNMATVVNPPLYLRVTSTSKEGLDKAVKMIEDMMTQDLPNLVDERRFRRREPENFERDEFGRRKWPEEKISVGLEPISGFNLRAQVVGRGGDNVKYIQQETSCKVQIKGRGSGFMEPQSGQESDEPMYLHIAGPRPEGVERAKQLVDELLEKVKADYQSFKDRPPPNRFGDRDSYSNGRPGYGDRGDRGDRDRSQSYGYGGAGGYGGQGGQNGYGAQNDVKSPIAPADQNAQAADYNAQYAQWAAYYAQNPSEDPYAAYGGFQAVMAQYTQGYGQYYGQGYGQTQSPAPGAGAGAPPPPPSEPAPPGYGAAPPPPPPAGSPSGGYSAVPPPPGL</sequence>
<keyword evidence="1" id="KW-0694">RNA-binding</keyword>
<feature type="compositionally biased region" description="Basic and acidic residues" evidence="2">
    <location>
        <begin position="325"/>
        <end position="343"/>
    </location>
</feature>